<keyword evidence="1" id="KW-1185">Reference proteome</keyword>
<dbReference type="SUPFAM" id="SSF56672">
    <property type="entry name" value="DNA/RNA polymerases"/>
    <property type="match status" value="1"/>
</dbReference>
<dbReference type="AlphaFoldDB" id="A0A1S4CWP1"/>
<reference evidence="2" key="2">
    <citation type="submission" date="2025-08" db="UniProtKB">
        <authorList>
            <consortium name="RefSeq"/>
        </authorList>
    </citation>
    <scope>IDENTIFICATION</scope>
    <source>
        <tissue evidence="2">Leaf</tissue>
    </source>
</reference>
<proteinExistence type="predicted"/>
<dbReference type="PaxDb" id="4097-A0A1S4CWP1"/>
<dbReference type="STRING" id="4097.A0A1S4CWP1"/>
<gene>
    <name evidence="2" type="primary">LOC107823427</name>
</gene>
<dbReference type="InterPro" id="IPR043502">
    <property type="entry name" value="DNA/RNA_pol_sf"/>
</dbReference>
<name>A0A1S4CWP1_TOBAC</name>
<accession>A0A1S4CWP1</accession>
<dbReference type="PANTHER" id="PTHR11439">
    <property type="entry name" value="GAG-POL-RELATED RETROTRANSPOSON"/>
    <property type="match status" value="1"/>
</dbReference>
<dbReference type="Proteomes" id="UP000790787">
    <property type="component" value="Chromosome 24"/>
</dbReference>
<dbReference type="GeneID" id="107823427"/>
<dbReference type="KEGG" id="nta:107823427"/>
<protein>
    <submittedName>
        <fullName evidence="2">Secreted RxLR effector protein 161-like</fullName>
    </submittedName>
    <submittedName>
        <fullName evidence="2">Uncharacterized mitochondrial protein AtMg00810-like</fullName>
    </submittedName>
</protein>
<dbReference type="OrthoDB" id="1303578at2759"/>
<sequence>MHQRKYTLVLISELGLGAAKPAVTPIEANVKLTTKEYDEHIGVLEGTTDETLRDPGKYQRLLGKLLYLTVTRPDIAYSVQTLSQYIQKPKRSHMEAAQRVVKYVKGQPGQGILLSSRNENTITAYCDADWAACLLTRKSVTGFFIKYGESLVSWKSKKQNTISRSSAKSEYTSIASTVAELVLILGLFKDIGVVVELPVNILTDSNAAIQIAANPVFHERTK</sequence>
<dbReference type="RefSeq" id="XP_016505553.1">
    <property type="nucleotide sequence ID" value="XM_016650067.1"/>
</dbReference>
<dbReference type="CDD" id="cd09272">
    <property type="entry name" value="RNase_HI_RT_Ty1"/>
    <property type="match status" value="1"/>
</dbReference>
<dbReference type="PANTHER" id="PTHR11439:SF511">
    <property type="match status" value="1"/>
</dbReference>
<evidence type="ECO:0000313" key="1">
    <source>
        <dbReference type="Proteomes" id="UP000790787"/>
    </source>
</evidence>
<organism evidence="1 2">
    <name type="scientific">Nicotiana tabacum</name>
    <name type="common">Common tobacco</name>
    <dbReference type="NCBI Taxonomy" id="4097"/>
    <lineage>
        <taxon>Eukaryota</taxon>
        <taxon>Viridiplantae</taxon>
        <taxon>Streptophyta</taxon>
        <taxon>Embryophyta</taxon>
        <taxon>Tracheophyta</taxon>
        <taxon>Spermatophyta</taxon>
        <taxon>Magnoliopsida</taxon>
        <taxon>eudicotyledons</taxon>
        <taxon>Gunneridae</taxon>
        <taxon>Pentapetalae</taxon>
        <taxon>asterids</taxon>
        <taxon>lamiids</taxon>
        <taxon>Solanales</taxon>
        <taxon>Solanaceae</taxon>
        <taxon>Nicotianoideae</taxon>
        <taxon>Nicotianeae</taxon>
        <taxon>Nicotiana</taxon>
    </lineage>
</organism>
<evidence type="ECO:0000313" key="2">
    <source>
        <dbReference type="RefSeq" id="XP_016505553.1"/>
    </source>
</evidence>
<reference evidence="1" key="1">
    <citation type="journal article" date="2014" name="Nat. Commun.">
        <title>The tobacco genome sequence and its comparison with those of tomato and potato.</title>
        <authorList>
            <person name="Sierro N."/>
            <person name="Battey J.N."/>
            <person name="Ouadi S."/>
            <person name="Bakaher N."/>
            <person name="Bovet L."/>
            <person name="Willig A."/>
            <person name="Goepfert S."/>
            <person name="Peitsch M.C."/>
            <person name="Ivanov N.V."/>
        </authorList>
    </citation>
    <scope>NUCLEOTIDE SEQUENCE [LARGE SCALE GENOMIC DNA]</scope>
</reference>